<evidence type="ECO:0000256" key="1">
    <source>
        <dbReference type="SAM" id="Coils"/>
    </source>
</evidence>
<reference evidence="2 3" key="1">
    <citation type="journal article" date="2020" name="IScience">
        <title>Genome Sequencing of the Endangered Kingdonia uniflora (Circaeasteraceae, Ranunculales) Reveals Potential Mechanisms of Evolutionary Specialization.</title>
        <authorList>
            <person name="Sun Y."/>
            <person name="Deng T."/>
            <person name="Zhang A."/>
            <person name="Moore M.J."/>
            <person name="Landis J.B."/>
            <person name="Lin N."/>
            <person name="Zhang H."/>
            <person name="Zhang X."/>
            <person name="Huang J."/>
            <person name="Zhang X."/>
            <person name="Sun H."/>
            <person name="Wang H."/>
        </authorList>
    </citation>
    <scope>NUCLEOTIDE SEQUENCE [LARGE SCALE GENOMIC DNA]</scope>
    <source>
        <strain evidence="2">TB1705</strain>
        <tissue evidence="2">Leaf</tissue>
    </source>
</reference>
<evidence type="ECO:0000313" key="3">
    <source>
        <dbReference type="Proteomes" id="UP000541444"/>
    </source>
</evidence>
<dbReference type="Proteomes" id="UP000541444">
    <property type="component" value="Unassembled WGS sequence"/>
</dbReference>
<gene>
    <name evidence="2" type="ORF">GIB67_039237</name>
</gene>
<feature type="coiled-coil region" evidence="1">
    <location>
        <begin position="183"/>
        <end position="217"/>
    </location>
</feature>
<dbReference type="EMBL" id="JACGCM010001398">
    <property type="protein sequence ID" value="KAF6155906.1"/>
    <property type="molecule type" value="Genomic_DNA"/>
</dbReference>
<protein>
    <submittedName>
        <fullName evidence="2">Uncharacterized protein</fullName>
    </submittedName>
</protein>
<feature type="coiled-coil region" evidence="1">
    <location>
        <begin position="105"/>
        <end position="132"/>
    </location>
</feature>
<comment type="caution">
    <text evidence="2">The sequence shown here is derived from an EMBL/GenBank/DDBJ whole genome shotgun (WGS) entry which is preliminary data.</text>
</comment>
<keyword evidence="1" id="KW-0175">Coiled coil</keyword>
<organism evidence="2 3">
    <name type="scientific">Kingdonia uniflora</name>
    <dbReference type="NCBI Taxonomy" id="39325"/>
    <lineage>
        <taxon>Eukaryota</taxon>
        <taxon>Viridiplantae</taxon>
        <taxon>Streptophyta</taxon>
        <taxon>Embryophyta</taxon>
        <taxon>Tracheophyta</taxon>
        <taxon>Spermatophyta</taxon>
        <taxon>Magnoliopsida</taxon>
        <taxon>Ranunculales</taxon>
        <taxon>Circaeasteraceae</taxon>
        <taxon>Kingdonia</taxon>
    </lineage>
</organism>
<keyword evidence="3" id="KW-1185">Reference proteome</keyword>
<sequence length="237" mass="26993">MKVVEDQPVMEENLKKVEENTRLADLRGEEEMRKMATRLMKGICLGVMGEIAELKRKKVVAERNRLGRHLVSNGYSEDKMDAIKADTYVVKEEDEEIEDVVVGVVDGLDDELKDMRLGIKDLEAELVKERDASTFLLSSQVELQSRETNMARYRIQTLERSEEGLNWSMAGLKNDFIKTNNNQEQTRADLANIRSGLERLKDKLVDKDNELMRARGDLSASEVTVDQLTTALPAKDF</sequence>
<name>A0A7J7MLY7_9MAGN</name>
<evidence type="ECO:0000313" key="2">
    <source>
        <dbReference type="EMBL" id="KAF6155906.1"/>
    </source>
</evidence>
<accession>A0A7J7MLY7</accession>
<dbReference type="AlphaFoldDB" id="A0A7J7MLY7"/>
<proteinExistence type="predicted"/>